<gene>
    <name evidence="1" type="ORF">GCM10010358_42480</name>
</gene>
<evidence type="ECO:0000313" key="2">
    <source>
        <dbReference type="Proteomes" id="UP000619244"/>
    </source>
</evidence>
<keyword evidence="2" id="KW-1185">Reference proteome</keyword>
<reference evidence="1" key="1">
    <citation type="journal article" date="2014" name="Int. J. Syst. Evol. Microbiol.">
        <title>Complete genome sequence of Corynebacterium casei LMG S-19264T (=DSM 44701T), isolated from a smear-ripened cheese.</title>
        <authorList>
            <consortium name="US DOE Joint Genome Institute (JGI-PGF)"/>
            <person name="Walter F."/>
            <person name="Albersmeier A."/>
            <person name="Kalinowski J."/>
            <person name="Ruckert C."/>
        </authorList>
    </citation>
    <scope>NUCLEOTIDE SEQUENCE</scope>
    <source>
        <strain evidence="1">JCM 4790</strain>
    </source>
</reference>
<reference evidence="1" key="2">
    <citation type="submission" date="2020-09" db="EMBL/GenBank/DDBJ databases">
        <authorList>
            <person name="Sun Q."/>
            <person name="Ohkuma M."/>
        </authorList>
    </citation>
    <scope>NUCLEOTIDE SEQUENCE</scope>
    <source>
        <strain evidence="1">JCM 4790</strain>
    </source>
</reference>
<proteinExistence type="predicted"/>
<accession>A0A918NNY0</accession>
<dbReference type="EMBL" id="BMVU01000021">
    <property type="protein sequence ID" value="GGX83798.1"/>
    <property type="molecule type" value="Genomic_DNA"/>
</dbReference>
<organism evidence="1 2">
    <name type="scientific">Streptomyces minutiscleroticus</name>
    <dbReference type="NCBI Taxonomy" id="68238"/>
    <lineage>
        <taxon>Bacteria</taxon>
        <taxon>Bacillati</taxon>
        <taxon>Actinomycetota</taxon>
        <taxon>Actinomycetes</taxon>
        <taxon>Kitasatosporales</taxon>
        <taxon>Streptomycetaceae</taxon>
        <taxon>Streptomyces</taxon>
    </lineage>
</organism>
<protein>
    <submittedName>
        <fullName evidence="1">Uncharacterized protein</fullName>
    </submittedName>
</protein>
<dbReference type="RefSeq" id="WP_308435195.1">
    <property type="nucleotide sequence ID" value="NZ_BMVU01000021.1"/>
</dbReference>
<dbReference type="Proteomes" id="UP000619244">
    <property type="component" value="Unassembled WGS sequence"/>
</dbReference>
<name>A0A918NNY0_9ACTN</name>
<comment type="caution">
    <text evidence="1">The sequence shown here is derived from an EMBL/GenBank/DDBJ whole genome shotgun (WGS) entry which is preliminary data.</text>
</comment>
<dbReference type="AlphaFoldDB" id="A0A918NNY0"/>
<evidence type="ECO:0000313" key="1">
    <source>
        <dbReference type="EMBL" id="GGX83798.1"/>
    </source>
</evidence>
<sequence length="50" mass="5539">MSAEPRWLTETEEQAWHGLLRMHDLLVNRAGRSLQSEFGLSATGTPSSPS</sequence>